<proteinExistence type="predicted"/>
<keyword evidence="1" id="KW-0472">Membrane</keyword>
<organism evidence="3 4">
    <name type="scientific">Paenibacillus pinisoli</name>
    <dbReference type="NCBI Taxonomy" id="1276110"/>
    <lineage>
        <taxon>Bacteria</taxon>
        <taxon>Bacillati</taxon>
        <taxon>Bacillota</taxon>
        <taxon>Bacilli</taxon>
        <taxon>Bacillales</taxon>
        <taxon>Paenibacillaceae</taxon>
        <taxon>Paenibacillus</taxon>
    </lineage>
</organism>
<reference evidence="3 4" key="1">
    <citation type="submission" date="2018-09" db="EMBL/GenBank/DDBJ databases">
        <title>Paenibacillus aracenensis nov. sp. isolated from a cave in southern Spain.</title>
        <authorList>
            <person name="Jurado V."/>
            <person name="Gutierrez-Patricio S."/>
            <person name="Gonzalez-Pimentel J.L."/>
            <person name="Miller A.Z."/>
            <person name="Laiz L."/>
            <person name="Saiz-Jimenez C."/>
        </authorList>
    </citation>
    <scope>NUCLEOTIDE SEQUENCE [LARGE SCALE GENOMIC DNA]</scope>
    <source>
        <strain evidence="3 4">JCM 19203</strain>
    </source>
</reference>
<dbReference type="EMBL" id="QXQB01000001">
    <property type="protein sequence ID" value="RJX41194.1"/>
    <property type="molecule type" value="Genomic_DNA"/>
</dbReference>
<evidence type="ECO:0000313" key="3">
    <source>
        <dbReference type="EMBL" id="RJX41194.1"/>
    </source>
</evidence>
<evidence type="ECO:0000256" key="1">
    <source>
        <dbReference type="SAM" id="Phobius"/>
    </source>
</evidence>
<name>A0A3A6Q5R9_9BACL</name>
<evidence type="ECO:0000259" key="2">
    <source>
        <dbReference type="Pfam" id="PF02517"/>
    </source>
</evidence>
<accession>A0A3A6Q5R9</accession>
<sequence>MKNPWVIMLSRVVVVVGLYFAWFLTVNKLFFDYIYPLDPWFERNTVSIIILNDIVGFPLMLLAWRFLFKENLFKAAKFRVMDRKSVGLALWIGLGAGLFTVAFSQLPAIASENFKFRELFDYLNRAEWYVFLTFLILGNIYKETLFRGVLMNEFRRVFPVWLAIAIQGVLYGALFFFGDIPLSLYGFLGAVIFALLYVWFKSIWAPIAAQIACQGSQYLLWHYGPESDNVAVLSAAMAIAGVMVASGLFFAVRHRGQVAASVPDEAVTTV</sequence>
<feature type="transmembrane region" description="Helical" evidence="1">
    <location>
        <begin position="46"/>
        <end position="67"/>
    </location>
</feature>
<dbReference type="PANTHER" id="PTHR36435">
    <property type="entry name" value="SLR1288 PROTEIN"/>
    <property type="match status" value="1"/>
</dbReference>
<keyword evidence="3" id="KW-0645">Protease</keyword>
<feature type="transmembrane region" description="Helical" evidence="1">
    <location>
        <begin position="182"/>
        <end position="200"/>
    </location>
</feature>
<dbReference type="GO" id="GO:0006508">
    <property type="term" value="P:proteolysis"/>
    <property type="evidence" value="ECO:0007669"/>
    <property type="project" value="UniProtKB-KW"/>
</dbReference>
<dbReference type="AlphaFoldDB" id="A0A3A6Q5R9"/>
<gene>
    <name evidence="3" type="ORF">D3P09_04180</name>
</gene>
<feature type="transmembrane region" description="Helical" evidence="1">
    <location>
        <begin position="88"/>
        <end position="108"/>
    </location>
</feature>
<evidence type="ECO:0000313" key="4">
    <source>
        <dbReference type="Proteomes" id="UP000267798"/>
    </source>
</evidence>
<dbReference type="GO" id="GO:0004175">
    <property type="term" value="F:endopeptidase activity"/>
    <property type="evidence" value="ECO:0007669"/>
    <property type="project" value="UniProtKB-ARBA"/>
</dbReference>
<keyword evidence="1" id="KW-0812">Transmembrane</keyword>
<dbReference type="InterPro" id="IPR003675">
    <property type="entry name" value="Rce1/LyrA-like_dom"/>
</dbReference>
<keyword evidence="4" id="KW-1185">Reference proteome</keyword>
<dbReference type="OrthoDB" id="4177129at2"/>
<feature type="domain" description="CAAX prenyl protease 2/Lysostaphin resistance protein A-like" evidence="2">
    <location>
        <begin position="127"/>
        <end position="213"/>
    </location>
</feature>
<feature type="transmembrane region" description="Helical" evidence="1">
    <location>
        <begin position="230"/>
        <end position="252"/>
    </location>
</feature>
<feature type="transmembrane region" description="Helical" evidence="1">
    <location>
        <begin position="12"/>
        <end position="34"/>
    </location>
</feature>
<keyword evidence="3" id="KW-0482">Metalloprotease</keyword>
<dbReference type="InterPro" id="IPR052710">
    <property type="entry name" value="CAAX_protease"/>
</dbReference>
<dbReference type="Proteomes" id="UP000267798">
    <property type="component" value="Unassembled WGS sequence"/>
</dbReference>
<keyword evidence="1" id="KW-1133">Transmembrane helix</keyword>
<keyword evidence="3" id="KW-0378">Hydrolase</keyword>
<comment type="caution">
    <text evidence="3">The sequence shown here is derived from an EMBL/GenBank/DDBJ whole genome shotgun (WGS) entry which is preliminary data.</text>
</comment>
<dbReference type="PANTHER" id="PTHR36435:SF1">
    <property type="entry name" value="CAAX AMINO TERMINAL PROTEASE FAMILY PROTEIN"/>
    <property type="match status" value="1"/>
</dbReference>
<protein>
    <submittedName>
        <fullName evidence="3">CPBP family intramembrane metalloprotease</fullName>
    </submittedName>
</protein>
<dbReference type="GO" id="GO:0008237">
    <property type="term" value="F:metallopeptidase activity"/>
    <property type="evidence" value="ECO:0007669"/>
    <property type="project" value="UniProtKB-KW"/>
</dbReference>
<dbReference type="GO" id="GO:0080120">
    <property type="term" value="P:CAAX-box protein maturation"/>
    <property type="evidence" value="ECO:0007669"/>
    <property type="project" value="UniProtKB-ARBA"/>
</dbReference>
<feature type="transmembrane region" description="Helical" evidence="1">
    <location>
        <begin position="157"/>
        <end position="176"/>
    </location>
</feature>
<dbReference type="Pfam" id="PF02517">
    <property type="entry name" value="Rce1-like"/>
    <property type="match status" value="1"/>
</dbReference>
<feature type="transmembrane region" description="Helical" evidence="1">
    <location>
        <begin position="128"/>
        <end position="145"/>
    </location>
</feature>
<dbReference type="RefSeq" id="WP_120107454.1">
    <property type="nucleotide sequence ID" value="NZ_QXQB01000001.1"/>
</dbReference>